<evidence type="ECO:0000313" key="1">
    <source>
        <dbReference type="EMBL" id="OGI52748.1"/>
    </source>
</evidence>
<name>A0A1F6U5X2_9PROT</name>
<gene>
    <name evidence="1" type="ORF">A3A87_03895</name>
</gene>
<comment type="caution">
    <text evidence="1">The sequence shown here is derived from an EMBL/GenBank/DDBJ whole genome shotgun (WGS) entry which is preliminary data.</text>
</comment>
<dbReference type="EMBL" id="MFTC01000008">
    <property type="protein sequence ID" value="OGI52748.1"/>
    <property type="molecule type" value="Genomic_DNA"/>
</dbReference>
<protein>
    <submittedName>
        <fullName evidence="1">Acetyltransferase</fullName>
    </submittedName>
</protein>
<organism evidence="1 2">
    <name type="scientific">Candidatus Muproteobacteria bacterium RIFCSPLOWO2_01_FULL_60_18</name>
    <dbReference type="NCBI Taxonomy" id="1817768"/>
    <lineage>
        <taxon>Bacteria</taxon>
        <taxon>Pseudomonadati</taxon>
        <taxon>Pseudomonadota</taxon>
        <taxon>Candidatus Muproteobacteria</taxon>
    </lineage>
</organism>
<reference evidence="1 2" key="1">
    <citation type="journal article" date="2016" name="Nat. Commun.">
        <title>Thousands of microbial genomes shed light on interconnected biogeochemical processes in an aquifer system.</title>
        <authorList>
            <person name="Anantharaman K."/>
            <person name="Brown C.T."/>
            <person name="Hug L.A."/>
            <person name="Sharon I."/>
            <person name="Castelle C.J."/>
            <person name="Probst A.J."/>
            <person name="Thomas B.C."/>
            <person name="Singh A."/>
            <person name="Wilkins M.J."/>
            <person name="Karaoz U."/>
            <person name="Brodie E.L."/>
            <person name="Williams K.H."/>
            <person name="Hubbard S.S."/>
            <person name="Banfield J.F."/>
        </authorList>
    </citation>
    <scope>NUCLEOTIDE SEQUENCE [LARGE SCALE GENOMIC DNA]</scope>
</reference>
<sequence>MNQRESQRRLAEAVRDACRKAAQEAYENAGVSGLCEEGRWECAVSALRSLDLEAVIDAMQDDPQK</sequence>
<dbReference type="AlphaFoldDB" id="A0A1F6U5X2"/>
<proteinExistence type="predicted"/>
<keyword evidence="1" id="KW-0808">Transferase</keyword>
<dbReference type="Proteomes" id="UP000179037">
    <property type="component" value="Unassembled WGS sequence"/>
</dbReference>
<evidence type="ECO:0000313" key="2">
    <source>
        <dbReference type="Proteomes" id="UP000179037"/>
    </source>
</evidence>
<dbReference type="GO" id="GO:0016740">
    <property type="term" value="F:transferase activity"/>
    <property type="evidence" value="ECO:0007669"/>
    <property type="project" value="UniProtKB-KW"/>
</dbReference>
<accession>A0A1F6U5X2</accession>